<name>A0A0E9V5U7_ANGAN</name>
<organism evidence="1">
    <name type="scientific">Anguilla anguilla</name>
    <name type="common">European freshwater eel</name>
    <name type="synonym">Muraena anguilla</name>
    <dbReference type="NCBI Taxonomy" id="7936"/>
    <lineage>
        <taxon>Eukaryota</taxon>
        <taxon>Metazoa</taxon>
        <taxon>Chordata</taxon>
        <taxon>Craniata</taxon>
        <taxon>Vertebrata</taxon>
        <taxon>Euteleostomi</taxon>
        <taxon>Actinopterygii</taxon>
        <taxon>Neopterygii</taxon>
        <taxon>Teleostei</taxon>
        <taxon>Anguilliformes</taxon>
        <taxon>Anguillidae</taxon>
        <taxon>Anguilla</taxon>
    </lineage>
</organism>
<dbReference type="AlphaFoldDB" id="A0A0E9V5U7"/>
<evidence type="ECO:0000313" key="1">
    <source>
        <dbReference type="EMBL" id="JAH72633.1"/>
    </source>
</evidence>
<reference evidence="1" key="1">
    <citation type="submission" date="2014-11" db="EMBL/GenBank/DDBJ databases">
        <authorList>
            <person name="Amaro Gonzalez C."/>
        </authorList>
    </citation>
    <scope>NUCLEOTIDE SEQUENCE</scope>
</reference>
<dbReference type="EMBL" id="GBXM01035944">
    <property type="protein sequence ID" value="JAH72633.1"/>
    <property type="molecule type" value="Transcribed_RNA"/>
</dbReference>
<accession>A0A0E9V5U7</accession>
<sequence>MAYMRRVSRIRTLMSAGYTPTLSLPAEQVTII</sequence>
<proteinExistence type="predicted"/>
<protein>
    <submittedName>
        <fullName evidence="1">Uncharacterized protein</fullName>
    </submittedName>
</protein>
<reference evidence="1" key="2">
    <citation type="journal article" date="2015" name="Fish Shellfish Immunol.">
        <title>Early steps in the European eel (Anguilla anguilla)-Vibrio vulnificus interaction in the gills: Role of the RtxA13 toxin.</title>
        <authorList>
            <person name="Callol A."/>
            <person name="Pajuelo D."/>
            <person name="Ebbesson L."/>
            <person name="Teles M."/>
            <person name="MacKenzie S."/>
            <person name="Amaro C."/>
        </authorList>
    </citation>
    <scope>NUCLEOTIDE SEQUENCE</scope>
</reference>